<reference evidence="1 2" key="1">
    <citation type="submission" date="2018-11" db="EMBL/GenBank/DDBJ databases">
        <authorList>
            <person name="Teng T."/>
        </authorList>
    </citation>
    <scope>NUCLEOTIDE SEQUENCE [LARGE SCALE GENOMIC DNA]</scope>
</reference>
<proteinExistence type="predicted"/>
<accession>A0A410T531</accession>
<dbReference type="Proteomes" id="UP000289169">
    <property type="component" value="Segment"/>
</dbReference>
<name>A0A410T531_9CAUD</name>
<organism evidence="1 2">
    <name type="scientific">Acinetobacter phage Henu6</name>
    <dbReference type="NCBI Taxonomy" id="2500136"/>
    <lineage>
        <taxon>Viruses</taxon>
        <taxon>Duplodnaviria</taxon>
        <taxon>Heunggongvirae</taxon>
        <taxon>Uroviricota</taxon>
        <taxon>Caudoviricetes</taxon>
        <taxon>Pantevenvirales</taxon>
        <taxon>Straboviridae</taxon>
        <taxon>Twarogvirinae</taxon>
        <taxon>Zedzedvirus</taxon>
        <taxon>Zedzedvirus zz1</taxon>
    </lineage>
</organism>
<dbReference type="EMBL" id="MK240351">
    <property type="protein sequence ID" value="QAU03865.1"/>
    <property type="molecule type" value="Genomic_DNA"/>
</dbReference>
<protein>
    <submittedName>
        <fullName evidence="1">Uncharacterized protein</fullName>
    </submittedName>
</protein>
<sequence length="82" mass="9184">MRLRSAILQFDWDDAKDSLDIEVANWCQDITFKTPICSKSITPGIDALSSMLDMFVPTEDHGLVIAAILQVADDEMKTRLLV</sequence>
<evidence type="ECO:0000313" key="1">
    <source>
        <dbReference type="EMBL" id="QAU03865.1"/>
    </source>
</evidence>
<evidence type="ECO:0000313" key="2">
    <source>
        <dbReference type="Proteomes" id="UP000289169"/>
    </source>
</evidence>
<gene>
    <name evidence="1" type="ORF">Henu6_gp11</name>
</gene>